<keyword evidence="8" id="KW-1185">Reference proteome</keyword>
<keyword evidence="2" id="KW-0805">Transcription regulation</keyword>
<accession>A0ABW5ZBS9</accession>
<name>A0ABW5ZBS9_9FLAO</name>
<dbReference type="NCBIfam" id="TIGR02937">
    <property type="entry name" value="sigma70-ECF"/>
    <property type="match status" value="1"/>
</dbReference>
<dbReference type="PANTHER" id="PTHR43133:SF46">
    <property type="entry name" value="RNA POLYMERASE SIGMA-70 FACTOR ECF SUBFAMILY"/>
    <property type="match status" value="1"/>
</dbReference>
<dbReference type="EMBL" id="JBHUOL010000022">
    <property type="protein sequence ID" value="MFD2909955.1"/>
    <property type="molecule type" value="Genomic_DNA"/>
</dbReference>
<evidence type="ECO:0000256" key="2">
    <source>
        <dbReference type="ARBA" id="ARBA00023015"/>
    </source>
</evidence>
<dbReference type="CDD" id="cd06171">
    <property type="entry name" value="Sigma70_r4"/>
    <property type="match status" value="1"/>
</dbReference>
<organism evidence="7 8">
    <name type="scientific">Flavobacterium ardleyense</name>
    <dbReference type="NCBI Taxonomy" id="2038737"/>
    <lineage>
        <taxon>Bacteria</taxon>
        <taxon>Pseudomonadati</taxon>
        <taxon>Bacteroidota</taxon>
        <taxon>Flavobacteriia</taxon>
        <taxon>Flavobacteriales</taxon>
        <taxon>Flavobacteriaceae</taxon>
        <taxon>Flavobacterium</taxon>
    </lineage>
</organism>
<dbReference type="Proteomes" id="UP001597549">
    <property type="component" value="Unassembled WGS sequence"/>
</dbReference>
<dbReference type="InterPro" id="IPR013324">
    <property type="entry name" value="RNA_pol_sigma_r3/r4-like"/>
</dbReference>
<evidence type="ECO:0000256" key="4">
    <source>
        <dbReference type="ARBA" id="ARBA00023163"/>
    </source>
</evidence>
<dbReference type="RefSeq" id="WP_379808968.1">
    <property type="nucleotide sequence ID" value="NZ_JBHUOL010000022.1"/>
</dbReference>
<evidence type="ECO:0000259" key="5">
    <source>
        <dbReference type="Pfam" id="PF04542"/>
    </source>
</evidence>
<dbReference type="Pfam" id="PF08281">
    <property type="entry name" value="Sigma70_r4_2"/>
    <property type="match status" value="1"/>
</dbReference>
<keyword evidence="3" id="KW-0731">Sigma factor</keyword>
<proteinExistence type="inferred from homology"/>
<dbReference type="InterPro" id="IPR036388">
    <property type="entry name" value="WH-like_DNA-bd_sf"/>
</dbReference>
<dbReference type="SUPFAM" id="SSF88659">
    <property type="entry name" value="Sigma3 and sigma4 domains of RNA polymerase sigma factors"/>
    <property type="match status" value="1"/>
</dbReference>
<dbReference type="InterPro" id="IPR039425">
    <property type="entry name" value="RNA_pol_sigma-70-like"/>
</dbReference>
<comment type="similarity">
    <text evidence="1">Belongs to the sigma-70 factor family. ECF subfamily.</text>
</comment>
<reference evidence="8" key="1">
    <citation type="journal article" date="2019" name="Int. J. Syst. Evol. Microbiol.">
        <title>The Global Catalogue of Microorganisms (GCM) 10K type strain sequencing project: providing services to taxonomists for standard genome sequencing and annotation.</title>
        <authorList>
            <consortium name="The Broad Institute Genomics Platform"/>
            <consortium name="The Broad Institute Genome Sequencing Center for Infectious Disease"/>
            <person name="Wu L."/>
            <person name="Ma J."/>
        </authorList>
    </citation>
    <scope>NUCLEOTIDE SEQUENCE [LARGE SCALE GENOMIC DNA]</scope>
    <source>
        <strain evidence="8">KCTC 52644</strain>
    </source>
</reference>
<keyword evidence="4" id="KW-0804">Transcription</keyword>
<dbReference type="InterPro" id="IPR014284">
    <property type="entry name" value="RNA_pol_sigma-70_dom"/>
</dbReference>
<evidence type="ECO:0000259" key="6">
    <source>
        <dbReference type="Pfam" id="PF08281"/>
    </source>
</evidence>
<dbReference type="PANTHER" id="PTHR43133">
    <property type="entry name" value="RNA POLYMERASE ECF-TYPE SIGMA FACTO"/>
    <property type="match status" value="1"/>
</dbReference>
<evidence type="ECO:0000313" key="7">
    <source>
        <dbReference type="EMBL" id="MFD2909955.1"/>
    </source>
</evidence>
<feature type="domain" description="RNA polymerase sigma factor 70 region 4 type 2" evidence="6">
    <location>
        <begin position="123"/>
        <end position="172"/>
    </location>
</feature>
<gene>
    <name evidence="7" type="ORF">ACFSX9_14565</name>
</gene>
<feature type="domain" description="RNA polymerase sigma-70 region 2" evidence="5">
    <location>
        <begin position="29"/>
        <end position="93"/>
    </location>
</feature>
<dbReference type="Gene3D" id="1.10.1740.10">
    <property type="match status" value="1"/>
</dbReference>
<evidence type="ECO:0000313" key="8">
    <source>
        <dbReference type="Proteomes" id="UP001597549"/>
    </source>
</evidence>
<dbReference type="SUPFAM" id="SSF88946">
    <property type="entry name" value="Sigma2 domain of RNA polymerase sigma factors"/>
    <property type="match status" value="1"/>
</dbReference>
<dbReference type="InterPro" id="IPR007627">
    <property type="entry name" value="RNA_pol_sigma70_r2"/>
</dbReference>
<dbReference type="InterPro" id="IPR013249">
    <property type="entry name" value="RNA_pol_sigma70_r4_t2"/>
</dbReference>
<protein>
    <submittedName>
        <fullName evidence="7">RNA polymerase sigma factor</fullName>
    </submittedName>
</protein>
<evidence type="ECO:0000256" key="3">
    <source>
        <dbReference type="ARBA" id="ARBA00023082"/>
    </source>
</evidence>
<sequence length="189" mass="22190">MKVIQLHQKEKQLIELAVENNRQAQQQIYAKFSPKMLSVCRQYIKDIHHAEDVMITGFMKVFTNLKSFEHKGSFEGWVRRIMVFECIDFLRVKKNDFNHKDIEDVTINESESGYEMEEFSVDDIQNLIDNLPDGYKMVFNLYAVEGYKHQEIAQMLKISEGTSKSQLSHARKVLQIQITELKNKQNAVK</sequence>
<evidence type="ECO:0000256" key="1">
    <source>
        <dbReference type="ARBA" id="ARBA00010641"/>
    </source>
</evidence>
<dbReference type="Gene3D" id="1.10.10.10">
    <property type="entry name" value="Winged helix-like DNA-binding domain superfamily/Winged helix DNA-binding domain"/>
    <property type="match status" value="1"/>
</dbReference>
<dbReference type="InterPro" id="IPR013325">
    <property type="entry name" value="RNA_pol_sigma_r2"/>
</dbReference>
<comment type="caution">
    <text evidence="7">The sequence shown here is derived from an EMBL/GenBank/DDBJ whole genome shotgun (WGS) entry which is preliminary data.</text>
</comment>
<dbReference type="Pfam" id="PF04542">
    <property type="entry name" value="Sigma70_r2"/>
    <property type="match status" value="1"/>
</dbReference>